<dbReference type="RefSeq" id="WP_230222402.1">
    <property type="nucleotide sequence ID" value="NZ_JAJKFT010000010.1"/>
</dbReference>
<evidence type="ECO:0000313" key="2">
    <source>
        <dbReference type="Proteomes" id="UP001139103"/>
    </source>
</evidence>
<protein>
    <submittedName>
        <fullName evidence="1">Uncharacterized protein</fullName>
    </submittedName>
</protein>
<dbReference type="EMBL" id="JAJKFT010000010">
    <property type="protein sequence ID" value="MCC9630889.1"/>
    <property type="molecule type" value="Genomic_DNA"/>
</dbReference>
<comment type="caution">
    <text evidence="1">The sequence shown here is derived from an EMBL/GenBank/DDBJ whole genome shotgun (WGS) entry which is preliminary data.</text>
</comment>
<keyword evidence="2" id="KW-1185">Reference proteome</keyword>
<name>A0A9X1MSM9_9BACT</name>
<dbReference type="AlphaFoldDB" id="A0A9X1MSM9"/>
<gene>
    <name evidence="1" type="ORF">LOC68_21065</name>
</gene>
<proteinExistence type="predicted"/>
<sequence>MTNKTNPRINRHAPCGICGGSDFAWGTLIGRPPINVPSVKLVFVSEQDSIWKQLRGVDTAHRACRDCGAIQTFLV</sequence>
<accession>A0A9X1MSM9</accession>
<reference evidence="1" key="1">
    <citation type="submission" date="2021-11" db="EMBL/GenBank/DDBJ databases">
        <title>Genome sequence.</title>
        <authorList>
            <person name="Sun Q."/>
        </authorList>
    </citation>
    <scope>NUCLEOTIDE SEQUENCE</scope>
    <source>
        <strain evidence="1">JC732</strain>
    </source>
</reference>
<dbReference type="Proteomes" id="UP001139103">
    <property type="component" value="Unassembled WGS sequence"/>
</dbReference>
<evidence type="ECO:0000313" key="1">
    <source>
        <dbReference type="EMBL" id="MCC9630889.1"/>
    </source>
</evidence>
<organism evidence="1 2">
    <name type="scientific">Blastopirellula sediminis</name>
    <dbReference type="NCBI Taxonomy" id="2894196"/>
    <lineage>
        <taxon>Bacteria</taxon>
        <taxon>Pseudomonadati</taxon>
        <taxon>Planctomycetota</taxon>
        <taxon>Planctomycetia</taxon>
        <taxon>Pirellulales</taxon>
        <taxon>Pirellulaceae</taxon>
        <taxon>Blastopirellula</taxon>
    </lineage>
</organism>